<dbReference type="RefSeq" id="WP_071544843.1">
    <property type="nucleotide sequence ID" value="NZ_LKAQ01000004.1"/>
</dbReference>
<evidence type="ECO:0000313" key="2">
    <source>
        <dbReference type="EMBL" id="OIQ49308.1"/>
    </source>
</evidence>
<gene>
    <name evidence="2" type="ORF">BerOc1_01233</name>
</gene>
<evidence type="ECO:0000256" key="1">
    <source>
        <dbReference type="SAM" id="Phobius"/>
    </source>
</evidence>
<feature type="transmembrane region" description="Helical" evidence="1">
    <location>
        <begin position="134"/>
        <end position="155"/>
    </location>
</feature>
<sequence>MLQFIATRLLSNSRVIFFAGIVFFFMVVILEKKPFALVVFAFLASPLLIAITNGESPTIREYVGSMASWRSIRYSLLLLLVFLTLSILLGIAAHVGQSAISIRVLDVLFFSGAYTVFSPLLVKVATGEYRRLKGAWKIGFIVSAISLYVLFNYLLNIWHSTSPLMMVFTALIGSFALLFAFCAVTAAAIASDSP</sequence>
<accession>A0A1J5MTW5</accession>
<protein>
    <submittedName>
        <fullName evidence="2">Uncharacterized protein</fullName>
    </submittedName>
</protein>
<feature type="transmembrane region" description="Helical" evidence="1">
    <location>
        <begin position="12"/>
        <end position="29"/>
    </location>
</feature>
<reference evidence="2 3" key="1">
    <citation type="submission" date="2015-09" db="EMBL/GenBank/DDBJ databases">
        <title>Genome of Desulfovibrio dechloracetivorans BerOc1, a mercury methylating strain isolated from highly hydrocarbons and metals contaminated coastal sediments.</title>
        <authorList>
            <person name="Goni Urriza M."/>
            <person name="Gassie C."/>
            <person name="Bouchez O."/>
            <person name="Klopp C."/>
            <person name="Ranchou-Peyruse A."/>
            <person name="Remy G."/>
        </authorList>
    </citation>
    <scope>NUCLEOTIDE SEQUENCE [LARGE SCALE GENOMIC DNA]</scope>
    <source>
        <strain evidence="2 3">BerOc1</strain>
    </source>
</reference>
<proteinExistence type="predicted"/>
<dbReference type="Proteomes" id="UP000181901">
    <property type="component" value="Unassembled WGS sequence"/>
</dbReference>
<keyword evidence="1" id="KW-0472">Membrane</keyword>
<name>A0A1J5MTW5_9BACT</name>
<keyword evidence="1" id="KW-0812">Transmembrane</keyword>
<feature type="transmembrane region" description="Helical" evidence="1">
    <location>
        <begin position="35"/>
        <end position="53"/>
    </location>
</feature>
<dbReference type="EMBL" id="LKAQ01000004">
    <property type="protein sequence ID" value="OIQ49308.1"/>
    <property type="molecule type" value="Genomic_DNA"/>
</dbReference>
<dbReference type="AlphaFoldDB" id="A0A1J5MTW5"/>
<feature type="transmembrane region" description="Helical" evidence="1">
    <location>
        <begin position="74"/>
        <end position="94"/>
    </location>
</feature>
<feature type="transmembrane region" description="Helical" evidence="1">
    <location>
        <begin position="100"/>
        <end position="122"/>
    </location>
</feature>
<keyword evidence="1" id="KW-1133">Transmembrane helix</keyword>
<organism evidence="2 3">
    <name type="scientific">Pseudodesulfovibrio hydrargyri</name>
    <dbReference type="NCBI Taxonomy" id="2125990"/>
    <lineage>
        <taxon>Bacteria</taxon>
        <taxon>Pseudomonadati</taxon>
        <taxon>Thermodesulfobacteriota</taxon>
        <taxon>Desulfovibrionia</taxon>
        <taxon>Desulfovibrionales</taxon>
        <taxon>Desulfovibrionaceae</taxon>
    </lineage>
</organism>
<comment type="caution">
    <text evidence="2">The sequence shown here is derived from an EMBL/GenBank/DDBJ whole genome shotgun (WGS) entry which is preliminary data.</text>
</comment>
<feature type="transmembrane region" description="Helical" evidence="1">
    <location>
        <begin position="167"/>
        <end position="190"/>
    </location>
</feature>
<evidence type="ECO:0000313" key="3">
    <source>
        <dbReference type="Proteomes" id="UP000181901"/>
    </source>
</evidence>
<keyword evidence="3" id="KW-1185">Reference proteome</keyword>